<keyword evidence="2" id="KW-1185">Reference proteome</keyword>
<gene>
    <name evidence="1" type="ORF">AVEN_119223_1</name>
</gene>
<dbReference type="EMBL" id="BGPR01002753">
    <property type="protein sequence ID" value="GBM78458.1"/>
    <property type="molecule type" value="Genomic_DNA"/>
</dbReference>
<proteinExistence type="predicted"/>
<organism evidence="1 2">
    <name type="scientific">Araneus ventricosus</name>
    <name type="common">Orbweaver spider</name>
    <name type="synonym">Epeira ventricosa</name>
    <dbReference type="NCBI Taxonomy" id="182803"/>
    <lineage>
        <taxon>Eukaryota</taxon>
        <taxon>Metazoa</taxon>
        <taxon>Ecdysozoa</taxon>
        <taxon>Arthropoda</taxon>
        <taxon>Chelicerata</taxon>
        <taxon>Arachnida</taxon>
        <taxon>Araneae</taxon>
        <taxon>Araneomorphae</taxon>
        <taxon>Entelegynae</taxon>
        <taxon>Araneoidea</taxon>
        <taxon>Araneidae</taxon>
        <taxon>Araneus</taxon>
    </lineage>
</organism>
<protein>
    <submittedName>
        <fullName evidence="1">Uncharacterized protein</fullName>
    </submittedName>
</protein>
<evidence type="ECO:0000313" key="1">
    <source>
        <dbReference type="EMBL" id="GBM78458.1"/>
    </source>
</evidence>
<evidence type="ECO:0000313" key="2">
    <source>
        <dbReference type="Proteomes" id="UP000499080"/>
    </source>
</evidence>
<name>A0A4Y2IL14_ARAVE</name>
<comment type="caution">
    <text evidence="1">The sequence shown here is derived from an EMBL/GenBank/DDBJ whole genome shotgun (WGS) entry which is preliminary data.</text>
</comment>
<dbReference type="AlphaFoldDB" id="A0A4Y2IL14"/>
<sequence>MFKCFKKILHGTEELCNASETIEIRGGAQTVLHAMCDFSFLCLLCLWNNVLKEVNHVQKCLKILGINFEKSVKEASRSPVFLKDKRNDLVEEAMQFAKDTCKEMGIPVVKRT</sequence>
<accession>A0A4Y2IL14</accession>
<dbReference type="Proteomes" id="UP000499080">
    <property type="component" value="Unassembled WGS sequence"/>
</dbReference>
<reference evidence="1 2" key="1">
    <citation type="journal article" date="2019" name="Sci. Rep.">
        <title>Orb-weaving spider Araneus ventricosus genome elucidates the spidroin gene catalogue.</title>
        <authorList>
            <person name="Kono N."/>
            <person name="Nakamura H."/>
            <person name="Ohtoshi R."/>
            <person name="Moran D.A.P."/>
            <person name="Shinohara A."/>
            <person name="Yoshida Y."/>
            <person name="Fujiwara M."/>
            <person name="Mori M."/>
            <person name="Tomita M."/>
            <person name="Arakawa K."/>
        </authorList>
    </citation>
    <scope>NUCLEOTIDE SEQUENCE [LARGE SCALE GENOMIC DNA]</scope>
</reference>
<dbReference type="OrthoDB" id="10063284at2759"/>